<dbReference type="SMART" id="SM00174">
    <property type="entry name" value="RHO"/>
    <property type="match status" value="1"/>
</dbReference>
<keyword evidence="15" id="KW-0472">Membrane</keyword>
<dbReference type="InterPro" id="IPR013567">
    <property type="entry name" value="EF_hand_assoc_2"/>
</dbReference>
<evidence type="ECO:0000256" key="5">
    <source>
        <dbReference type="ARBA" id="ARBA00022692"/>
    </source>
</evidence>
<feature type="compositionally biased region" description="Acidic residues" evidence="17">
    <location>
        <begin position="1714"/>
        <end position="1725"/>
    </location>
</feature>
<comment type="similarity">
    <text evidence="3">Belongs to the mitochondrial Rho GTPase family.</text>
</comment>
<keyword evidence="5" id="KW-0812">Transmembrane</keyword>
<dbReference type="InterPro" id="IPR001806">
    <property type="entry name" value="Small_GTPase"/>
</dbReference>
<feature type="region of interest" description="Disordered" evidence="17">
    <location>
        <begin position="746"/>
        <end position="861"/>
    </location>
</feature>
<feature type="domain" description="Miro" evidence="18">
    <location>
        <begin position="491"/>
        <end position="655"/>
    </location>
</feature>
<dbReference type="STRING" id="329885.A0A4U0UMX9"/>
<evidence type="ECO:0000256" key="9">
    <source>
        <dbReference type="ARBA" id="ARBA00022787"/>
    </source>
</evidence>
<dbReference type="PROSITE" id="PS00018">
    <property type="entry name" value="EF_HAND_1"/>
    <property type="match status" value="1"/>
</dbReference>
<organism evidence="19 20">
    <name type="scientific">Friedmanniomyces endolithicus</name>
    <dbReference type="NCBI Taxonomy" id="329885"/>
    <lineage>
        <taxon>Eukaryota</taxon>
        <taxon>Fungi</taxon>
        <taxon>Dikarya</taxon>
        <taxon>Ascomycota</taxon>
        <taxon>Pezizomycotina</taxon>
        <taxon>Dothideomycetes</taxon>
        <taxon>Dothideomycetidae</taxon>
        <taxon>Mycosphaerellales</taxon>
        <taxon>Teratosphaeriaceae</taxon>
        <taxon>Friedmanniomyces</taxon>
    </lineage>
</organism>
<dbReference type="GO" id="GO:0030010">
    <property type="term" value="P:establishment of cell polarity"/>
    <property type="evidence" value="ECO:0007669"/>
    <property type="project" value="TreeGrafter"/>
</dbReference>
<feature type="compositionally biased region" description="Low complexity" evidence="17">
    <location>
        <begin position="1308"/>
        <end position="1319"/>
    </location>
</feature>
<keyword evidence="6" id="KW-0479">Metal-binding</keyword>
<feature type="region of interest" description="Disordered" evidence="17">
    <location>
        <begin position="1045"/>
        <end position="1329"/>
    </location>
</feature>
<comment type="caution">
    <text evidence="19">The sequence shown here is derived from an EMBL/GenBank/DDBJ whole genome shotgun (WGS) entry which is preliminary data.</text>
</comment>
<dbReference type="InterPro" id="IPR013941">
    <property type="entry name" value="ZDS1_C"/>
</dbReference>
<feature type="compositionally biased region" description="Polar residues" evidence="17">
    <location>
        <begin position="1403"/>
        <end position="1413"/>
    </location>
</feature>
<evidence type="ECO:0000256" key="2">
    <source>
        <dbReference type="ARBA" id="ARBA00004200"/>
    </source>
</evidence>
<feature type="region of interest" description="Disordered" evidence="17">
    <location>
        <begin position="1551"/>
        <end position="1573"/>
    </location>
</feature>
<accession>A0A4U0UMX9</accession>
<dbReference type="SMART" id="SM01327">
    <property type="entry name" value="Zds_C"/>
    <property type="match status" value="1"/>
</dbReference>
<feature type="compositionally biased region" description="Low complexity" evidence="17">
    <location>
        <begin position="1199"/>
        <end position="1220"/>
    </location>
</feature>
<feature type="compositionally biased region" description="Basic and acidic residues" evidence="17">
    <location>
        <begin position="1356"/>
        <end position="1374"/>
    </location>
</feature>
<keyword evidence="12" id="KW-1133">Transmembrane helix</keyword>
<feature type="region of interest" description="Disordered" evidence="17">
    <location>
        <begin position="1465"/>
        <end position="1490"/>
    </location>
</feature>
<evidence type="ECO:0000256" key="6">
    <source>
        <dbReference type="ARBA" id="ARBA00022723"/>
    </source>
</evidence>
<evidence type="ECO:0000256" key="15">
    <source>
        <dbReference type="ARBA" id="ARBA00023136"/>
    </source>
</evidence>
<evidence type="ECO:0000256" key="8">
    <source>
        <dbReference type="ARBA" id="ARBA00022741"/>
    </source>
</evidence>
<dbReference type="CDD" id="cd01892">
    <property type="entry name" value="Miro2"/>
    <property type="match status" value="1"/>
</dbReference>
<evidence type="ECO:0000256" key="3">
    <source>
        <dbReference type="ARBA" id="ARBA00007981"/>
    </source>
</evidence>
<dbReference type="PROSITE" id="PS51423">
    <property type="entry name" value="MIRO"/>
    <property type="match status" value="2"/>
</dbReference>
<dbReference type="Pfam" id="PF00071">
    <property type="entry name" value="Ras"/>
    <property type="match status" value="2"/>
</dbReference>
<feature type="compositionally biased region" description="Polar residues" evidence="17">
    <location>
        <begin position="793"/>
        <end position="802"/>
    </location>
</feature>
<keyword evidence="13" id="KW-0496">Mitochondrion</keyword>
<protein>
    <recommendedName>
        <fullName evidence="4">Mitochondrial Rho GTPase 1</fullName>
    </recommendedName>
    <alternativeName>
        <fullName evidence="16">GTPase EF-hand protein of mitochondria 1</fullName>
    </alternativeName>
</protein>
<dbReference type="PANTHER" id="PTHR28089">
    <property type="entry name" value="PROTEIN ZDS1-RELATED"/>
    <property type="match status" value="1"/>
</dbReference>
<dbReference type="Pfam" id="PF08632">
    <property type="entry name" value="Zds_C"/>
    <property type="match status" value="1"/>
</dbReference>
<dbReference type="InterPro" id="IPR027417">
    <property type="entry name" value="P-loop_NTPase"/>
</dbReference>
<dbReference type="GO" id="GO:0046872">
    <property type="term" value="F:metal ion binding"/>
    <property type="evidence" value="ECO:0007669"/>
    <property type="project" value="UniProtKB-KW"/>
</dbReference>
<dbReference type="FunFam" id="1.10.238.10:FF:000185">
    <property type="entry name" value="Mitochondrial Rho GTPase"/>
    <property type="match status" value="1"/>
</dbReference>
<dbReference type="SMART" id="SM00173">
    <property type="entry name" value="RAS"/>
    <property type="match status" value="1"/>
</dbReference>
<dbReference type="Pfam" id="PF08355">
    <property type="entry name" value="EF_assoc_1"/>
    <property type="match status" value="1"/>
</dbReference>
<feature type="compositionally biased region" description="Basic and acidic residues" evidence="17">
    <location>
        <begin position="1269"/>
        <end position="1279"/>
    </location>
</feature>
<keyword evidence="10" id="KW-0378">Hydrolase</keyword>
<feature type="region of interest" description="Disordered" evidence="17">
    <location>
        <begin position="1352"/>
        <end position="1423"/>
    </location>
</feature>
<proteinExistence type="inferred from homology"/>
<evidence type="ECO:0000256" key="17">
    <source>
        <dbReference type="SAM" id="MobiDB-lite"/>
    </source>
</evidence>
<dbReference type="FunFam" id="3.40.50.300:FF:000572">
    <property type="entry name" value="Mitochondrial Rho GTPase"/>
    <property type="match status" value="1"/>
</dbReference>
<keyword evidence="7" id="KW-0677">Repeat</keyword>
<dbReference type="FunFam" id="1.10.238.10:FF:000127">
    <property type="entry name" value="Mitochondrial Rho GTPase"/>
    <property type="match status" value="1"/>
</dbReference>
<dbReference type="InterPro" id="IPR018247">
    <property type="entry name" value="EF_Hand_1_Ca_BS"/>
</dbReference>
<dbReference type="InterPro" id="IPR040206">
    <property type="entry name" value="Zds1/2"/>
</dbReference>
<dbReference type="InterPro" id="IPR020860">
    <property type="entry name" value="MIRO_dom"/>
</dbReference>
<comment type="function">
    <text evidence="1">Mitochondrial GTPase involved in mitochondrial trafficking. Probably involved in control of anterograde transport of mitochondria and their subcellular distribution.</text>
</comment>
<evidence type="ECO:0000256" key="1">
    <source>
        <dbReference type="ARBA" id="ARBA00003481"/>
    </source>
</evidence>
<dbReference type="PRINTS" id="PR00449">
    <property type="entry name" value="RASTRNSFRMNG"/>
</dbReference>
<dbReference type="Gene3D" id="3.40.50.300">
    <property type="entry name" value="P-loop containing nucleotide triphosphate hydrolases"/>
    <property type="match status" value="2"/>
</dbReference>
<evidence type="ECO:0000256" key="4">
    <source>
        <dbReference type="ARBA" id="ARBA00019119"/>
    </source>
</evidence>
<dbReference type="SUPFAM" id="SSF52540">
    <property type="entry name" value="P-loop containing nucleoside triphosphate hydrolases"/>
    <property type="match status" value="2"/>
</dbReference>
<feature type="region of interest" description="Disordered" evidence="17">
    <location>
        <begin position="962"/>
        <end position="1018"/>
    </location>
</feature>
<keyword evidence="14" id="KW-0342">GTP-binding</keyword>
<evidence type="ECO:0000256" key="10">
    <source>
        <dbReference type="ARBA" id="ARBA00022801"/>
    </source>
</evidence>
<evidence type="ECO:0000313" key="19">
    <source>
        <dbReference type="EMBL" id="TKA37090.1"/>
    </source>
</evidence>
<dbReference type="EMBL" id="NAJP01000054">
    <property type="protein sequence ID" value="TKA37090.1"/>
    <property type="molecule type" value="Genomic_DNA"/>
</dbReference>
<gene>
    <name evidence="19" type="ORF">B0A54_11951</name>
</gene>
<dbReference type="FunFam" id="3.40.50.300:FF:000553">
    <property type="entry name" value="Mitochondrial Rho GTPase"/>
    <property type="match status" value="1"/>
</dbReference>
<dbReference type="SMART" id="SM00175">
    <property type="entry name" value="RAB"/>
    <property type="match status" value="1"/>
</dbReference>
<dbReference type="GO" id="GO:0010971">
    <property type="term" value="P:positive regulation of G2/M transition of mitotic cell cycle"/>
    <property type="evidence" value="ECO:0007669"/>
    <property type="project" value="TreeGrafter"/>
</dbReference>
<dbReference type="Proteomes" id="UP000310066">
    <property type="component" value="Unassembled WGS sequence"/>
</dbReference>
<feature type="compositionally biased region" description="Basic residues" evidence="17">
    <location>
        <begin position="1076"/>
        <end position="1087"/>
    </location>
</feature>
<feature type="compositionally biased region" description="Polar residues" evidence="17">
    <location>
        <begin position="1225"/>
        <end position="1245"/>
    </location>
</feature>
<dbReference type="PANTHER" id="PTHR28089:SF1">
    <property type="entry name" value="PROTEIN ZDS1-RELATED"/>
    <property type="match status" value="1"/>
</dbReference>
<name>A0A4U0UMX9_9PEZI</name>
<evidence type="ECO:0000256" key="16">
    <source>
        <dbReference type="ARBA" id="ARBA00032646"/>
    </source>
</evidence>
<feature type="compositionally biased region" description="Basic and acidic residues" evidence="17">
    <location>
        <begin position="749"/>
        <end position="764"/>
    </location>
</feature>
<keyword evidence="8" id="KW-0547">Nucleotide-binding</keyword>
<keyword evidence="11" id="KW-0106">Calcium</keyword>
<feature type="domain" description="Miro" evidence="18">
    <location>
        <begin position="71"/>
        <end position="240"/>
    </location>
</feature>
<reference evidence="19 20" key="1">
    <citation type="submission" date="2017-03" db="EMBL/GenBank/DDBJ databases">
        <title>Genomes of endolithic fungi from Antarctica.</title>
        <authorList>
            <person name="Coleine C."/>
            <person name="Masonjones S."/>
            <person name="Stajich J.E."/>
        </authorList>
    </citation>
    <scope>NUCLEOTIDE SEQUENCE [LARGE SCALE GENOMIC DNA]</scope>
    <source>
        <strain evidence="19 20">CCFEE 5311</strain>
    </source>
</reference>
<comment type="subcellular location">
    <subcellularLocation>
        <location evidence="2">Mitochondrion outer membrane</location>
        <topology evidence="2">Single-pass type IV membrane protein</topology>
    </subcellularLocation>
</comment>
<feature type="compositionally biased region" description="Low complexity" evidence="17">
    <location>
        <begin position="839"/>
        <end position="849"/>
    </location>
</feature>
<dbReference type="InterPro" id="IPR013566">
    <property type="entry name" value="EF_hand_assoc_1"/>
</dbReference>
<feature type="compositionally biased region" description="Low complexity" evidence="17">
    <location>
        <begin position="1551"/>
        <end position="1565"/>
    </location>
</feature>
<dbReference type="Pfam" id="PF08356">
    <property type="entry name" value="EF_assoc_2"/>
    <property type="match status" value="1"/>
</dbReference>
<dbReference type="GO" id="GO:0005741">
    <property type="term" value="C:mitochondrial outer membrane"/>
    <property type="evidence" value="ECO:0007669"/>
    <property type="project" value="UniProtKB-SubCell"/>
</dbReference>
<evidence type="ECO:0000259" key="18">
    <source>
        <dbReference type="PROSITE" id="PS51423"/>
    </source>
</evidence>
<dbReference type="InterPro" id="IPR011992">
    <property type="entry name" value="EF-hand-dom_pair"/>
</dbReference>
<feature type="compositionally biased region" description="Polar residues" evidence="17">
    <location>
        <begin position="1298"/>
        <end position="1307"/>
    </location>
</feature>
<evidence type="ECO:0000256" key="13">
    <source>
        <dbReference type="ARBA" id="ARBA00023128"/>
    </source>
</evidence>
<dbReference type="OrthoDB" id="10020961at2759"/>
<dbReference type="GO" id="GO:0005525">
    <property type="term" value="F:GTP binding"/>
    <property type="evidence" value="ECO:0007669"/>
    <property type="project" value="UniProtKB-KW"/>
</dbReference>
<evidence type="ECO:0000256" key="12">
    <source>
        <dbReference type="ARBA" id="ARBA00022989"/>
    </source>
</evidence>
<evidence type="ECO:0000256" key="11">
    <source>
        <dbReference type="ARBA" id="ARBA00022837"/>
    </source>
</evidence>
<dbReference type="GO" id="GO:0003924">
    <property type="term" value="F:GTPase activity"/>
    <property type="evidence" value="ECO:0007669"/>
    <property type="project" value="InterPro"/>
</dbReference>
<sequence>MGSSVEKYVIDAPEATAGGVVKGPDEDVSNTGNTQSLCGGRRALSQLVEMVHPSPTVMMEFQGLVLTILALIYLRICICGDESVGKSSLLTSLVKDTFVTGRIQSVLPTINLPPSLSTPENVSTTIVDTSSLPQDRDHLRKEVRKCNVILLVYADHYSYERIALFWMPYFRSLGVNVPVVLCANKSDLSPAGTSTAQIVTDEMLPVMGEFKEIDSCIRTSAREHHNISEVFFLCQKAVTHPIAPVYDSKESNLKPAAVQALRRVFYLCDRDQDGLLSDKEIHDFQMRCFDKPLSDADLASIKRSIRNASNTAGSEKEGIDIEGFLMLNKMFAEKGRHETIWIILRKFQYTDSLSLKDTFLHPKFDVPAFASAELSPAGYRFFVDLFLLHDQDNDGGLSDSELAALFAPTPGLPSSWVDSAFPSCTVRNEAGYITLQGWLAQWSMTTFEEPKTTLAYLAYLGFESADGKGTVSALKLTKPRKRRNKLGRVERNVFLCYLVGAPHSGKSALLHGFLNRPFSSTYHPTIKPQTAVNSVELQGGKQCYLILEELGELEPAILENQAKLDSCDLLCYAYDSSDPDSFAHILDLRQRYPALNALPTIYTALKADQDRAVQRTEVQPDAHCEALKMAKPMHVAVNWTSISDFFVHLAECATFPAQAFPKSEEVEVDRTVLYIALGATMCAGVAFAWVWRRNVLTAVPFSPVPQPSARQTELEKLYQTRKASRGHVPQISISDDNHHVTEAIGSYYGDEHGAPPGSKQRDNRPLSFMPAPSEVYESRGSKRGGGYFDAKTSPPTRNSNINPMERTRSGEKMGSPTETGTLSPKALRRKASNSSKDAGSPNGSPGGQTSPPPTLSRQGSNDTAVQQFPLNDIDYESSPAAVAQELSNLQAIRRMSMSVDTGDPDLAGFGSIIPTSPKRGSDDEDDASRLFWVPARLHPELAPKEFKTFVEDRVDKIRRRSGDSENLSVDGLERSGSGSSSLRRKKSMLSRQIDPKSGQYEDGAERLERKRSKRMQVEAQTTVANLEELESLVNDPQQLMRRMSLDTVRRSQDSGIEVPATEDMPILPPGGQTLKRSTRTTYRKGSLKRGERVPFSKRVQSRRHSGSENGDETGAQSPVTAGADEREPILGLTRVQTEPTPMPSGGETQSDYHSDARQGSRRRVGLGASQSTENLQHDAEVPRPIQDRRRSPPREPAQVERQQQPQQPQQPHQGLQGLQARPFTSRLTSGGRTTAQLPGYNNSNPLPHIIETLPDGTKVPVGPLAAHAFPERRSSHEQPRPPQRGGAHMRPVPGRQQAVHTSTLDDISSNPSPLPGSGSTRTDALTMVPTFEDKKVERKDSMRKSSWKWILGSDDDDHREKEKKAAAAKEEKAMGEGGTASSLKARASKLTKTPTEKARLDVLQNSIDGTTPSRGRESIVLNRADIQLEDERKKESKKSTEIPKKEREKDSGLLSAIFGVKKKSFDGEQKEKKRKSDRGHSPEPPMRILKPDIDYNWTRFSILEERAIYRMAHIKLANPRRALYSQVLLSNFMYSYLAKVQALHPQMQIPASQQQKAAQQQQSKSDQPAEYSQYQRWQEVNGPSTAGASSSSSSQQQRTIYDQQYRSAFDHDNGHASGGGGHDQRSAEEYENSFVQVGGQQYSREAAQARVNGIMGAPHHSGGGGGGGGGGSGGGGVGGGGGPSGAHGYSVASTHDYLGYPKDQQPFGTGQEGLWDDEDKAEELW</sequence>
<evidence type="ECO:0000256" key="14">
    <source>
        <dbReference type="ARBA" id="ARBA00023134"/>
    </source>
</evidence>
<feature type="region of interest" description="Disordered" evidence="17">
    <location>
        <begin position="1654"/>
        <end position="1725"/>
    </location>
</feature>
<evidence type="ECO:0000313" key="20">
    <source>
        <dbReference type="Proteomes" id="UP000310066"/>
    </source>
</evidence>
<dbReference type="Gene3D" id="1.10.238.10">
    <property type="entry name" value="EF-hand"/>
    <property type="match status" value="2"/>
</dbReference>
<keyword evidence="9" id="KW-1000">Mitochondrion outer membrane</keyword>
<evidence type="ECO:0000256" key="7">
    <source>
        <dbReference type="ARBA" id="ARBA00022737"/>
    </source>
</evidence>
<feature type="compositionally biased region" description="Gly residues" evidence="17">
    <location>
        <begin position="1661"/>
        <end position="1685"/>
    </location>
</feature>
<dbReference type="SUPFAM" id="SSF47473">
    <property type="entry name" value="EF-hand"/>
    <property type="match status" value="1"/>
</dbReference>
<feature type="compositionally biased region" description="Basic and acidic residues" evidence="17">
    <location>
        <begin position="1175"/>
        <end position="1193"/>
    </location>
</feature>